<dbReference type="GO" id="GO:0008775">
    <property type="term" value="F:acetate CoA-transferase activity"/>
    <property type="evidence" value="ECO:0007669"/>
    <property type="project" value="InterPro"/>
</dbReference>
<dbReference type="PANTHER" id="PTHR21432">
    <property type="entry name" value="ACETYL-COA HYDROLASE-RELATED"/>
    <property type="match status" value="1"/>
</dbReference>
<evidence type="ECO:0000256" key="1">
    <source>
        <dbReference type="ARBA" id="ARBA00009632"/>
    </source>
</evidence>
<comment type="caution">
    <text evidence="4">The sequence shown here is derived from an EMBL/GenBank/DDBJ whole genome shotgun (WGS) entry which is preliminary data.</text>
</comment>
<reference evidence="4" key="1">
    <citation type="submission" date="2020-11" db="EMBL/GenBank/DDBJ databases">
        <title>Nocardioides cynanchi sp. nov., isolated from soil of rhizosphere of Cynanchum wilfordii.</title>
        <authorList>
            <person name="Lee J.-S."/>
            <person name="Suh M.K."/>
            <person name="Kim J.-S."/>
        </authorList>
    </citation>
    <scope>NUCLEOTIDE SEQUENCE</scope>
    <source>
        <strain evidence="4">KCTC 19276</strain>
    </source>
</reference>
<dbReference type="Gene3D" id="3.40.1080.10">
    <property type="entry name" value="Glutaconate Coenzyme A-transferase"/>
    <property type="match status" value="1"/>
</dbReference>
<gene>
    <name evidence="4" type="ORF">ISU10_19525</name>
</gene>
<dbReference type="InterPro" id="IPR000182">
    <property type="entry name" value="GNAT_dom"/>
</dbReference>
<comment type="similarity">
    <text evidence="1">Belongs to the acetyl-CoA hydrolase/transferase family.</text>
</comment>
<dbReference type="Proteomes" id="UP000660668">
    <property type="component" value="Unassembled WGS sequence"/>
</dbReference>
<dbReference type="GO" id="GO:0016747">
    <property type="term" value="F:acyltransferase activity, transferring groups other than amino-acyl groups"/>
    <property type="evidence" value="ECO:0007669"/>
    <property type="project" value="InterPro"/>
</dbReference>
<proteinExistence type="inferred from homology"/>
<dbReference type="Gene3D" id="3.40.1080.20">
    <property type="entry name" value="Acetyl-CoA hydrolase/transferase C-terminal domain"/>
    <property type="match status" value="1"/>
</dbReference>
<dbReference type="SUPFAM" id="SSF55729">
    <property type="entry name" value="Acyl-CoA N-acyltransferases (Nat)"/>
    <property type="match status" value="1"/>
</dbReference>
<evidence type="ECO:0000313" key="4">
    <source>
        <dbReference type="EMBL" id="MBF4769968.1"/>
    </source>
</evidence>
<dbReference type="Pfam" id="PF02550">
    <property type="entry name" value="AcetylCoA_hydro"/>
    <property type="match status" value="1"/>
</dbReference>
<dbReference type="InterPro" id="IPR026888">
    <property type="entry name" value="AcetylCoA_hyd_C"/>
</dbReference>
<evidence type="ECO:0000313" key="5">
    <source>
        <dbReference type="Proteomes" id="UP000660668"/>
    </source>
</evidence>
<dbReference type="InterPro" id="IPR016181">
    <property type="entry name" value="Acyl_CoA_acyltransferase"/>
</dbReference>
<evidence type="ECO:0000259" key="3">
    <source>
        <dbReference type="PROSITE" id="PS51186"/>
    </source>
</evidence>
<dbReference type="CDD" id="cd04301">
    <property type="entry name" value="NAT_SF"/>
    <property type="match status" value="1"/>
</dbReference>
<keyword evidence="2" id="KW-0808">Transferase</keyword>
<dbReference type="AlphaFoldDB" id="A0A930VNF2"/>
<dbReference type="SUPFAM" id="SSF100950">
    <property type="entry name" value="NagB/RpiA/CoA transferase-like"/>
    <property type="match status" value="2"/>
</dbReference>
<dbReference type="InterPro" id="IPR037171">
    <property type="entry name" value="NagB/RpiA_transferase-like"/>
</dbReference>
<dbReference type="PROSITE" id="PS51186">
    <property type="entry name" value="GNAT"/>
    <property type="match status" value="1"/>
</dbReference>
<dbReference type="Gene3D" id="3.30.750.70">
    <property type="entry name" value="4-hydroxybutyrate coenzyme like domains"/>
    <property type="match status" value="1"/>
</dbReference>
<dbReference type="InterPro" id="IPR038460">
    <property type="entry name" value="AcetylCoA_hyd_C_sf"/>
</dbReference>
<sequence length="605" mass="66541">MADPTTLTPAQAAALIRPGQRVFVGSACATPRALMRALEELAEPPAGVTFVHGLTDRVGLWSDEGPPTTSYRHRVFYVGSDVRDLRPRDAVEYVPVSLPDVPAMFTDGHLPLDVALVQVAPPDSDDTCSLGVSVDITRAAVLAARTVIAEINPAMPRTRGDSRIPLDRIDHFVPVDTPVTEYVHPPVEGVAEQIARYVARLIDDRSTIQVGLGRVPDRMVRHLGNRRDLSVHSEVLTDAVVDLVEQGVVTGAVVGSWAMGTRRLYDALDADERYSLLSIEQVSDPDVIAQHERMVSVTQAFTMDLSGQVCTERLDGQLYGGLSTGPDFHRGALKAHRGTPVICMASRTPAGDCALRVVLRPDEPVALARALVRWVVTEYGTAYLFGKTLAERALALIGIAHPDDREWLLTAAREQGIVAPGQELRSTSAYPVDEEREIALRDGRRVLLRPTRAVDRGALQELFHRLPEKDVQTRFFQKLRSLTDSAADHLCNVDYHDDMAFAAVVGEAEHEQIVATSSYHLDPRDGLAEVAYMVEPSWQGTGLATTLHARTAEYARAHGVRGFTADVLMENLAMMKVFRRGEGYDLRRELDDGIYEVRMLFTPET</sequence>
<feature type="domain" description="N-acetyltransferase" evidence="3">
    <location>
        <begin position="461"/>
        <end position="604"/>
    </location>
</feature>
<dbReference type="GO" id="GO:0006083">
    <property type="term" value="P:acetate metabolic process"/>
    <property type="evidence" value="ECO:0007669"/>
    <property type="project" value="InterPro"/>
</dbReference>
<evidence type="ECO:0000256" key="2">
    <source>
        <dbReference type="ARBA" id="ARBA00022679"/>
    </source>
</evidence>
<dbReference type="RefSeq" id="WP_194698117.1">
    <property type="nucleotide sequence ID" value="NZ_JADKPO010000036.1"/>
</dbReference>
<dbReference type="InterPro" id="IPR003702">
    <property type="entry name" value="ActCoA_hydro_N"/>
</dbReference>
<keyword evidence="5" id="KW-1185">Reference proteome</keyword>
<dbReference type="Gene3D" id="3.40.630.30">
    <property type="match status" value="1"/>
</dbReference>
<name>A0A930VNF2_9ACTN</name>
<accession>A0A930VNF2</accession>
<protein>
    <submittedName>
        <fullName evidence="4">GNAT family N-acetyltransferase</fullName>
    </submittedName>
</protein>
<organism evidence="4 5">
    <name type="scientific">Nocardioides agariphilus</name>
    <dbReference type="NCBI Taxonomy" id="433664"/>
    <lineage>
        <taxon>Bacteria</taxon>
        <taxon>Bacillati</taxon>
        <taxon>Actinomycetota</taxon>
        <taxon>Actinomycetes</taxon>
        <taxon>Propionibacteriales</taxon>
        <taxon>Nocardioidaceae</taxon>
        <taxon>Nocardioides</taxon>
    </lineage>
</organism>
<dbReference type="EMBL" id="JADKPO010000036">
    <property type="protein sequence ID" value="MBF4769968.1"/>
    <property type="molecule type" value="Genomic_DNA"/>
</dbReference>
<dbReference type="InterPro" id="IPR046433">
    <property type="entry name" value="ActCoA_hydro"/>
</dbReference>
<dbReference type="Pfam" id="PF13336">
    <property type="entry name" value="AcetylCoA_hyd_C"/>
    <property type="match status" value="1"/>
</dbReference>
<dbReference type="PANTHER" id="PTHR21432:SF20">
    <property type="entry name" value="ACETYL-COA HYDROLASE"/>
    <property type="match status" value="1"/>
</dbReference>
<dbReference type="Pfam" id="PF13302">
    <property type="entry name" value="Acetyltransf_3"/>
    <property type="match status" value="1"/>
</dbReference>